<dbReference type="PANTHER" id="PTHR24148">
    <property type="entry name" value="ANKYRIN REPEAT DOMAIN-CONTAINING PROTEIN 39 HOMOLOG-RELATED"/>
    <property type="match status" value="1"/>
</dbReference>
<keyword evidence="3" id="KW-1185">Reference proteome</keyword>
<reference evidence="3" key="1">
    <citation type="journal article" date="2020" name="Stud. Mycol.">
        <title>101 Dothideomycetes genomes: A test case for predicting lifestyles and emergence of pathogens.</title>
        <authorList>
            <person name="Haridas S."/>
            <person name="Albert R."/>
            <person name="Binder M."/>
            <person name="Bloem J."/>
            <person name="LaButti K."/>
            <person name="Salamov A."/>
            <person name="Andreopoulos B."/>
            <person name="Baker S."/>
            <person name="Barry K."/>
            <person name="Bills G."/>
            <person name="Bluhm B."/>
            <person name="Cannon C."/>
            <person name="Castanera R."/>
            <person name="Culley D."/>
            <person name="Daum C."/>
            <person name="Ezra D."/>
            <person name="Gonzalez J."/>
            <person name="Henrissat B."/>
            <person name="Kuo A."/>
            <person name="Liang C."/>
            <person name="Lipzen A."/>
            <person name="Lutzoni F."/>
            <person name="Magnuson J."/>
            <person name="Mondo S."/>
            <person name="Nolan M."/>
            <person name="Ohm R."/>
            <person name="Pangilinan J."/>
            <person name="Park H.-J."/>
            <person name="Ramirez L."/>
            <person name="Alfaro M."/>
            <person name="Sun H."/>
            <person name="Tritt A."/>
            <person name="Yoshinaga Y."/>
            <person name="Zwiers L.-H."/>
            <person name="Turgeon B."/>
            <person name="Goodwin S."/>
            <person name="Spatafora J."/>
            <person name="Crous P."/>
            <person name="Grigoriev I."/>
        </authorList>
    </citation>
    <scope>NUCLEOTIDE SEQUENCE [LARGE SCALE GENOMIC DNA]</scope>
    <source>
        <strain evidence="3">CBS 304.66</strain>
    </source>
</reference>
<name>A0A9P4N621_9PLEO</name>
<evidence type="ECO:0000259" key="1">
    <source>
        <dbReference type="Pfam" id="PF06985"/>
    </source>
</evidence>
<dbReference type="Proteomes" id="UP000800093">
    <property type="component" value="Unassembled WGS sequence"/>
</dbReference>
<evidence type="ECO:0000313" key="2">
    <source>
        <dbReference type="EMBL" id="KAF2264119.1"/>
    </source>
</evidence>
<protein>
    <recommendedName>
        <fullName evidence="1">Heterokaryon incompatibility domain-containing protein</fullName>
    </recommendedName>
</protein>
<accession>A0A9P4N621</accession>
<feature type="domain" description="Heterokaryon incompatibility" evidence="1">
    <location>
        <begin position="288"/>
        <end position="424"/>
    </location>
</feature>
<proteinExistence type="predicted"/>
<dbReference type="InterPro" id="IPR052895">
    <property type="entry name" value="HetReg/Transcr_Mod"/>
</dbReference>
<dbReference type="EMBL" id="ML986619">
    <property type="protein sequence ID" value="KAF2264119.1"/>
    <property type="molecule type" value="Genomic_DNA"/>
</dbReference>
<sequence length="561" mass="62524">MLSERHTYFLLRQPLDPSAAGEFLGRFCANPSDPTIKFGPRDLKMLQSVLSAMLSQPLETIFSFQREGKDLGAPTLQARLAAVFRLEASREHILQINLNSGKATIRRAQQLDDYLDALLENQDIKKELLAMLKSNKGVAFMAAATLILEDAELTVTSSDKHIDRGELEAGGALAAAGLPPIPASIGGDRLRTQELVESQRIDGRKIFGVEYYKITKGSFWRKANAVNRASLPTSAGRLGVYGDGEDEDEDVMDDDISDISLEPLGDGMQEPDRVAFLPVNNDADLIGPTKNLSQTLPHLSRDSKTQFPLIDQICINQEDPIEKAKQVAMMARIYKAATGVLVWLGPEDESARLCKEWVIEVDKMLREMPHLDRMTPGNSTYNPDIRCIVVRSTFINPANDRKYEAAIRKFWTHPWFSRGWIVQEILLAKTETFFVGSVSFSIQNLADFLTIPPDRNTNPGEESANLDALLPDTPDELKGFPSWVPSWPNTPLSAPFRLTTGGVRSIREDIAWNAAQGRRHVHDQESNATKTGRLHTRGRGVDYVDSIGGARYHRCWDPDED</sequence>
<organism evidence="2 3">
    <name type="scientific">Lojkania enalia</name>
    <dbReference type="NCBI Taxonomy" id="147567"/>
    <lineage>
        <taxon>Eukaryota</taxon>
        <taxon>Fungi</taxon>
        <taxon>Dikarya</taxon>
        <taxon>Ascomycota</taxon>
        <taxon>Pezizomycotina</taxon>
        <taxon>Dothideomycetes</taxon>
        <taxon>Pleosporomycetidae</taxon>
        <taxon>Pleosporales</taxon>
        <taxon>Pleosporales incertae sedis</taxon>
        <taxon>Lojkania</taxon>
    </lineage>
</organism>
<dbReference type="PANTHER" id="PTHR24148:SF64">
    <property type="entry name" value="HETEROKARYON INCOMPATIBILITY DOMAIN-CONTAINING PROTEIN"/>
    <property type="match status" value="1"/>
</dbReference>
<comment type="caution">
    <text evidence="2">The sequence shown here is derived from an EMBL/GenBank/DDBJ whole genome shotgun (WGS) entry which is preliminary data.</text>
</comment>
<evidence type="ECO:0000313" key="3">
    <source>
        <dbReference type="Proteomes" id="UP000800093"/>
    </source>
</evidence>
<gene>
    <name evidence="2" type="ORF">CC78DRAFT_617145</name>
</gene>
<dbReference type="OrthoDB" id="3548654at2759"/>
<dbReference type="InterPro" id="IPR010730">
    <property type="entry name" value="HET"/>
</dbReference>
<dbReference type="Pfam" id="PF06985">
    <property type="entry name" value="HET"/>
    <property type="match status" value="1"/>
</dbReference>
<dbReference type="AlphaFoldDB" id="A0A9P4N621"/>